<dbReference type="InterPro" id="IPR012337">
    <property type="entry name" value="RNaseH-like_sf"/>
</dbReference>
<evidence type="ECO:0000256" key="1">
    <source>
        <dbReference type="SAM" id="MobiDB-lite"/>
    </source>
</evidence>
<gene>
    <name evidence="3" type="ORF">KPH14_012648</name>
</gene>
<feature type="compositionally biased region" description="Basic residues" evidence="1">
    <location>
        <begin position="124"/>
        <end position="144"/>
    </location>
</feature>
<accession>A0AAD9VLL5</accession>
<dbReference type="Proteomes" id="UP001258017">
    <property type="component" value="Unassembled WGS sequence"/>
</dbReference>
<name>A0AAD9VLL5_9HYME</name>
<evidence type="ECO:0000313" key="3">
    <source>
        <dbReference type="EMBL" id="KAK2578989.1"/>
    </source>
</evidence>
<protein>
    <recommendedName>
        <fullName evidence="2">Integrase catalytic domain-containing protein</fullName>
    </recommendedName>
</protein>
<dbReference type="AlphaFoldDB" id="A0AAD9VLL5"/>
<feature type="region of interest" description="Disordered" evidence="1">
    <location>
        <begin position="112"/>
        <end position="178"/>
    </location>
</feature>
<dbReference type="Pfam" id="PF17921">
    <property type="entry name" value="Integrase_H2C2"/>
    <property type="match status" value="1"/>
</dbReference>
<dbReference type="PANTHER" id="PTHR47331:SF1">
    <property type="entry name" value="GAG-LIKE PROTEIN"/>
    <property type="match status" value="1"/>
</dbReference>
<dbReference type="InterPro" id="IPR001584">
    <property type="entry name" value="Integrase_cat-core"/>
</dbReference>
<evidence type="ECO:0000313" key="4">
    <source>
        <dbReference type="Proteomes" id="UP001258017"/>
    </source>
</evidence>
<dbReference type="Gene3D" id="3.30.420.10">
    <property type="entry name" value="Ribonuclease H-like superfamily/Ribonuclease H"/>
    <property type="match status" value="1"/>
</dbReference>
<feature type="compositionally biased region" description="Low complexity" evidence="1">
    <location>
        <begin position="191"/>
        <end position="208"/>
    </location>
</feature>
<dbReference type="InterPro" id="IPR036397">
    <property type="entry name" value="RNaseH_sf"/>
</dbReference>
<proteinExistence type="predicted"/>
<evidence type="ECO:0000259" key="2">
    <source>
        <dbReference type="PROSITE" id="PS50994"/>
    </source>
</evidence>
<sequence>MRVHAGLPPLSSSPPPHLTPPDGHHTSGCASPRTGTQHRARRPRACSLQARGPVEPRAKQATSGRAASLGHAARTIARHQPLELGLRGVASLGLAWILHLLLSPVKDYASATTLRGRPSSPPRQKPRGGVTHRQRHHRQRRRPKTSAPRSARLREPGQPHHRALRSPPAASHPTPVLPAAQRRGCRLAARLRAYGPSPASLRRSAPPAARRRGDPRHHQVALPEAASMDTVQRPPVGGSPVDWDQALPTSATESWEAFECQLPELQSLSIPRRLHHGTSNGFTHLIGFCDASELGYAAAVYLRSSSPTGQTSVALLHARSKVAPLKQTSLPRLELCGAHLLAQLLNLVTIRLLPPLRLPIIAFCDSTVALAWIRGESHRWKTFVGNRVAAIQELLPQAAWRHIRSEDNPADCASRGMNPRDVLNHHLWWQGPDWLSLPLKAWPSSPAVVHPAEDVSAEEKATPSLLLLATTSPDGLEARFSSLTRMQRVLAYCQRFVHNARHPASRLAGHLSSAELQRALMNVVRQVQRISFAEEREEARQPSSRHRRVRQLHLFLDKHDILRVGGRLAAAPLQYAQRNPALLSKAHHLTTLIIDDAHHRLLHAGALATHAYIRQRFWIPDGRNVARLRLRACNRCFTFKPTPIIQPLGSLPPERVTAANAFLTTGVDYAGPFFITSARLRGAAVTKAYLVVFICFATKAVHFEVASELSSAAFIAAYRRFVARRGHPTVIFSDNGTNFVGAHHELRDLSRLLSSPKHQQSLSAAASTCGTDWRFIPPASPHFGGLWEAAVKSAKHHLRRTIGDQRLTYEEFLTICTQVEAILNSRPLVAPSNDVKGEDVDGVWCWKFPTN</sequence>
<feature type="compositionally biased region" description="Basic residues" evidence="1">
    <location>
        <begin position="209"/>
        <end position="219"/>
    </location>
</feature>
<dbReference type="EMBL" id="JAIFRP010000126">
    <property type="protein sequence ID" value="KAK2578989.1"/>
    <property type="molecule type" value="Genomic_DNA"/>
</dbReference>
<dbReference type="GO" id="GO:0003676">
    <property type="term" value="F:nucleic acid binding"/>
    <property type="evidence" value="ECO:0007669"/>
    <property type="project" value="InterPro"/>
</dbReference>
<feature type="domain" description="Integrase catalytic" evidence="2">
    <location>
        <begin position="648"/>
        <end position="844"/>
    </location>
</feature>
<reference evidence="3" key="1">
    <citation type="submission" date="2021-08" db="EMBL/GenBank/DDBJ databases">
        <authorList>
            <person name="Misof B."/>
            <person name="Oliver O."/>
            <person name="Podsiadlowski L."/>
            <person name="Donath A."/>
            <person name="Peters R."/>
            <person name="Mayer C."/>
            <person name="Rust J."/>
            <person name="Gunkel S."/>
            <person name="Lesny P."/>
            <person name="Martin S."/>
            <person name="Oeyen J.P."/>
            <person name="Petersen M."/>
            <person name="Panagiotis P."/>
            <person name="Wilbrandt J."/>
            <person name="Tanja T."/>
        </authorList>
    </citation>
    <scope>NUCLEOTIDE SEQUENCE</scope>
    <source>
        <strain evidence="3">GBR_01_08_01A</strain>
        <tissue evidence="3">Thorax + abdomen</tissue>
    </source>
</reference>
<feature type="region of interest" description="Disordered" evidence="1">
    <location>
        <begin position="1"/>
        <end position="44"/>
    </location>
</feature>
<dbReference type="PROSITE" id="PS50994">
    <property type="entry name" value="INTEGRASE"/>
    <property type="match status" value="1"/>
</dbReference>
<organism evidence="3 4">
    <name type="scientific">Odynerus spinipes</name>
    <dbReference type="NCBI Taxonomy" id="1348599"/>
    <lineage>
        <taxon>Eukaryota</taxon>
        <taxon>Metazoa</taxon>
        <taxon>Ecdysozoa</taxon>
        <taxon>Arthropoda</taxon>
        <taxon>Hexapoda</taxon>
        <taxon>Insecta</taxon>
        <taxon>Pterygota</taxon>
        <taxon>Neoptera</taxon>
        <taxon>Endopterygota</taxon>
        <taxon>Hymenoptera</taxon>
        <taxon>Apocrita</taxon>
        <taxon>Aculeata</taxon>
        <taxon>Vespoidea</taxon>
        <taxon>Vespidae</taxon>
        <taxon>Eumeninae</taxon>
        <taxon>Odynerus</taxon>
    </lineage>
</organism>
<reference evidence="3" key="2">
    <citation type="journal article" date="2023" name="Commun. Biol.">
        <title>Intrasexual cuticular hydrocarbon dimorphism in a wasp sheds light on hydrocarbon biosynthesis genes in Hymenoptera.</title>
        <authorList>
            <person name="Moris V.C."/>
            <person name="Podsiadlowski L."/>
            <person name="Martin S."/>
            <person name="Oeyen J.P."/>
            <person name="Donath A."/>
            <person name="Petersen M."/>
            <person name="Wilbrandt J."/>
            <person name="Misof B."/>
            <person name="Liedtke D."/>
            <person name="Thamm M."/>
            <person name="Scheiner R."/>
            <person name="Schmitt T."/>
            <person name="Niehuis O."/>
        </authorList>
    </citation>
    <scope>NUCLEOTIDE SEQUENCE</scope>
    <source>
        <strain evidence="3">GBR_01_08_01A</strain>
    </source>
</reference>
<comment type="caution">
    <text evidence="3">The sequence shown here is derived from an EMBL/GenBank/DDBJ whole genome shotgun (WGS) entry which is preliminary data.</text>
</comment>
<dbReference type="SUPFAM" id="SSF53098">
    <property type="entry name" value="Ribonuclease H-like"/>
    <property type="match status" value="1"/>
</dbReference>
<dbReference type="Pfam" id="PF05380">
    <property type="entry name" value="Peptidase_A17"/>
    <property type="match status" value="1"/>
</dbReference>
<dbReference type="InterPro" id="IPR008042">
    <property type="entry name" value="Retrotrans_Pao"/>
</dbReference>
<feature type="region of interest" description="Disordered" evidence="1">
    <location>
        <begin position="191"/>
        <end position="236"/>
    </location>
</feature>
<dbReference type="InterPro" id="IPR041588">
    <property type="entry name" value="Integrase_H2C2"/>
</dbReference>
<keyword evidence="4" id="KW-1185">Reference proteome</keyword>
<dbReference type="PANTHER" id="PTHR47331">
    <property type="entry name" value="PHD-TYPE DOMAIN-CONTAINING PROTEIN"/>
    <property type="match status" value="1"/>
</dbReference>
<dbReference type="GO" id="GO:0015074">
    <property type="term" value="P:DNA integration"/>
    <property type="evidence" value="ECO:0007669"/>
    <property type="project" value="InterPro"/>
</dbReference>